<feature type="transmembrane region" description="Helical" evidence="10">
    <location>
        <begin position="322"/>
        <end position="344"/>
    </location>
</feature>
<keyword evidence="5 10" id="KW-0812">Transmembrane</keyword>
<evidence type="ECO:0000256" key="2">
    <source>
        <dbReference type="ARBA" id="ARBA00021200"/>
    </source>
</evidence>
<dbReference type="EMBL" id="JARPUR010000004">
    <property type="protein sequence ID" value="KAK4878674.1"/>
    <property type="molecule type" value="Genomic_DNA"/>
</dbReference>
<evidence type="ECO:0000256" key="5">
    <source>
        <dbReference type="ARBA" id="ARBA00022692"/>
    </source>
</evidence>
<feature type="chain" id="PRO_5042900931" description="Protein amnionless" evidence="11">
    <location>
        <begin position="17"/>
        <end position="412"/>
    </location>
</feature>
<keyword evidence="8 10" id="KW-1133">Transmembrane helix</keyword>
<comment type="caution">
    <text evidence="12">The sequence shown here is derived from an EMBL/GenBank/DDBJ whole genome shotgun (WGS) entry which is preliminary data.</text>
</comment>
<dbReference type="GO" id="GO:0015031">
    <property type="term" value="P:protein transport"/>
    <property type="evidence" value="ECO:0007669"/>
    <property type="project" value="UniProtKB-KW"/>
</dbReference>
<feature type="signal peptide" evidence="11">
    <location>
        <begin position="1"/>
        <end position="16"/>
    </location>
</feature>
<keyword evidence="13" id="KW-1185">Reference proteome</keyword>
<gene>
    <name evidence="12" type="ORF">RN001_011180</name>
</gene>
<keyword evidence="4" id="KW-1003">Cell membrane</keyword>
<evidence type="ECO:0000313" key="13">
    <source>
        <dbReference type="Proteomes" id="UP001353858"/>
    </source>
</evidence>
<sequence>MLRFLLGYFFVVQICCDKKIWKYDNDVTNPKNWADSLAGTCDGYIFPDVLGSIGSINQMKAAEILLPITGELEIQGHIEFSSLGKCVHVKELASRRWLDPRNWQYPENAARPDAEKVPCVNDDVIFPSEDVGVLYPEVPVSVKSVQIKDFRLTDFQWQNFLVSDYGVDQFQDQNAQGRVRIESNGCGDCTCHNRLEETLPWICNDLPKSPAPCFEPLKPVGFCNEICGGVVYLNITPRFSLELLQQRLPKDVDVFASKILLEQKPLVQVIFAEKSQYTEKSAKVARDFYKTVSSDLSSFRVKSVSVKTSGISLPLGSAPNTVVGIILGTLLSVALVFVCLYVIYMGPLQHHNFTAKIPLPRYLFNEQRQYIFNKLDNKEMSRATSMVSLEKSFDNPMYGSEPSTSTGKTVSS</sequence>
<evidence type="ECO:0000256" key="6">
    <source>
        <dbReference type="ARBA" id="ARBA00022729"/>
    </source>
</evidence>
<dbReference type="Proteomes" id="UP001353858">
    <property type="component" value="Unassembled WGS sequence"/>
</dbReference>
<organism evidence="12 13">
    <name type="scientific">Aquatica leii</name>
    <dbReference type="NCBI Taxonomy" id="1421715"/>
    <lineage>
        <taxon>Eukaryota</taxon>
        <taxon>Metazoa</taxon>
        <taxon>Ecdysozoa</taxon>
        <taxon>Arthropoda</taxon>
        <taxon>Hexapoda</taxon>
        <taxon>Insecta</taxon>
        <taxon>Pterygota</taxon>
        <taxon>Neoptera</taxon>
        <taxon>Endopterygota</taxon>
        <taxon>Coleoptera</taxon>
        <taxon>Polyphaga</taxon>
        <taxon>Elateriformia</taxon>
        <taxon>Elateroidea</taxon>
        <taxon>Lampyridae</taxon>
        <taxon>Luciolinae</taxon>
        <taxon>Aquatica</taxon>
    </lineage>
</organism>
<dbReference type="GO" id="GO:0016324">
    <property type="term" value="C:apical plasma membrane"/>
    <property type="evidence" value="ECO:0007669"/>
    <property type="project" value="TreeGrafter"/>
</dbReference>
<accession>A0AAN7PVP9</accession>
<proteinExistence type="predicted"/>
<dbReference type="PANTHER" id="PTHR14995">
    <property type="entry name" value="AMNIONLESS"/>
    <property type="match status" value="1"/>
</dbReference>
<evidence type="ECO:0000256" key="4">
    <source>
        <dbReference type="ARBA" id="ARBA00022475"/>
    </source>
</evidence>
<evidence type="ECO:0000313" key="12">
    <source>
        <dbReference type="EMBL" id="KAK4878674.1"/>
    </source>
</evidence>
<evidence type="ECO:0000256" key="8">
    <source>
        <dbReference type="ARBA" id="ARBA00022989"/>
    </source>
</evidence>
<comment type="subcellular location">
    <subcellularLocation>
        <location evidence="1">Cell membrane</location>
        <topology evidence="1">Single-pass type I membrane protein</topology>
    </subcellularLocation>
</comment>
<reference evidence="13" key="1">
    <citation type="submission" date="2023-01" db="EMBL/GenBank/DDBJ databases">
        <title>Key to firefly adult light organ development and bioluminescence: homeobox transcription factors regulate luciferase expression and transportation to peroxisome.</title>
        <authorList>
            <person name="Fu X."/>
        </authorList>
    </citation>
    <scope>NUCLEOTIDE SEQUENCE [LARGE SCALE GENOMIC DNA]</scope>
</reference>
<evidence type="ECO:0000256" key="11">
    <source>
        <dbReference type="SAM" id="SignalP"/>
    </source>
</evidence>
<dbReference type="InterPro" id="IPR026112">
    <property type="entry name" value="AMN"/>
</dbReference>
<dbReference type="AlphaFoldDB" id="A0AAN7PVP9"/>
<evidence type="ECO:0000256" key="9">
    <source>
        <dbReference type="ARBA" id="ARBA00023136"/>
    </source>
</evidence>
<keyword evidence="3" id="KW-0813">Transport</keyword>
<protein>
    <recommendedName>
        <fullName evidence="2">Protein amnionless</fullName>
    </recommendedName>
</protein>
<dbReference type="Pfam" id="PF14828">
    <property type="entry name" value="Amnionless"/>
    <property type="match status" value="1"/>
</dbReference>
<evidence type="ECO:0000256" key="1">
    <source>
        <dbReference type="ARBA" id="ARBA00004251"/>
    </source>
</evidence>
<evidence type="ECO:0000256" key="3">
    <source>
        <dbReference type="ARBA" id="ARBA00022448"/>
    </source>
</evidence>
<dbReference type="GO" id="GO:0030139">
    <property type="term" value="C:endocytic vesicle"/>
    <property type="evidence" value="ECO:0007669"/>
    <property type="project" value="TreeGrafter"/>
</dbReference>
<dbReference type="GO" id="GO:0006898">
    <property type="term" value="P:receptor-mediated endocytosis"/>
    <property type="evidence" value="ECO:0007669"/>
    <property type="project" value="TreeGrafter"/>
</dbReference>
<dbReference type="PANTHER" id="PTHR14995:SF2">
    <property type="entry name" value="PROTEIN AMNIONLESS"/>
    <property type="match status" value="1"/>
</dbReference>
<keyword evidence="9 10" id="KW-0472">Membrane</keyword>
<keyword evidence="6 11" id="KW-0732">Signal</keyword>
<evidence type="ECO:0000256" key="7">
    <source>
        <dbReference type="ARBA" id="ARBA00022927"/>
    </source>
</evidence>
<keyword evidence="7" id="KW-0653">Protein transport</keyword>
<evidence type="ECO:0000256" key="10">
    <source>
        <dbReference type="SAM" id="Phobius"/>
    </source>
</evidence>
<name>A0AAN7PVP9_9COLE</name>